<dbReference type="KEGG" id="bvv:BHK69_10045"/>
<dbReference type="STRING" id="1526658.BHK69_10045"/>
<dbReference type="Proteomes" id="UP000094969">
    <property type="component" value="Chromosome"/>
</dbReference>
<name>A0A1D7U059_9HYPH</name>
<dbReference type="PROSITE" id="PS50110">
    <property type="entry name" value="RESPONSE_REGULATORY"/>
    <property type="match status" value="2"/>
</dbReference>
<evidence type="ECO:0000259" key="4">
    <source>
        <dbReference type="PROSITE" id="PS50110"/>
    </source>
</evidence>
<dbReference type="RefSeq" id="WP_069689979.1">
    <property type="nucleotide sequence ID" value="NZ_CP017147.1"/>
</dbReference>
<evidence type="ECO:0000256" key="1">
    <source>
        <dbReference type="ARBA" id="ARBA00012528"/>
    </source>
</evidence>
<evidence type="ECO:0000313" key="6">
    <source>
        <dbReference type="EMBL" id="AOO80761.1"/>
    </source>
</evidence>
<keyword evidence="3" id="KW-0597">Phosphoprotein</keyword>
<dbReference type="Pfam" id="PF00990">
    <property type="entry name" value="GGDEF"/>
    <property type="match status" value="1"/>
</dbReference>
<protein>
    <recommendedName>
        <fullName evidence="1">diguanylate cyclase</fullName>
        <ecNumber evidence="1">2.7.7.65</ecNumber>
    </recommendedName>
</protein>
<dbReference type="GO" id="GO:0043709">
    <property type="term" value="P:cell adhesion involved in single-species biofilm formation"/>
    <property type="evidence" value="ECO:0007669"/>
    <property type="project" value="TreeGrafter"/>
</dbReference>
<evidence type="ECO:0000313" key="7">
    <source>
        <dbReference type="Proteomes" id="UP000094969"/>
    </source>
</evidence>
<dbReference type="InterPro" id="IPR000160">
    <property type="entry name" value="GGDEF_dom"/>
</dbReference>
<evidence type="ECO:0000256" key="3">
    <source>
        <dbReference type="PROSITE-ProRule" id="PRU00169"/>
    </source>
</evidence>
<dbReference type="Gene3D" id="3.30.70.270">
    <property type="match status" value="1"/>
</dbReference>
<feature type="modified residue" description="4-aspartylphosphate" evidence="3">
    <location>
        <position position="71"/>
    </location>
</feature>
<dbReference type="SMART" id="SM00448">
    <property type="entry name" value="REC"/>
    <property type="match status" value="2"/>
</dbReference>
<feature type="domain" description="GGDEF" evidence="5">
    <location>
        <begin position="301"/>
        <end position="434"/>
    </location>
</feature>
<dbReference type="InterPro" id="IPR050469">
    <property type="entry name" value="Diguanylate_Cyclase"/>
</dbReference>
<dbReference type="Pfam" id="PF00072">
    <property type="entry name" value="Response_reg"/>
    <property type="match status" value="2"/>
</dbReference>
<dbReference type="GO" id="GO:0000160">
    <property type="term" value="P:phosphorelay signal transduction system"/>
    <property type="evidence" value="ECO:0007669"/>
    <property type="project" value="InterPro"/>
</dbReference>
<accession>A0A1D7U059</accession>
<dbReference type="GO" id="GO:0052621">
    <property type="term" value="F:diguanylate cyclase activity"/>
    <property type="evidence" value="ECO:0007669"/>
    <property type="project" value="UniProtKB-EC"/>
</dbReference>
<dbReference type="Gene3D" id="3.40.50.2300">
    <property type="match status" value="2"/>
</dbReference>
<dbReference type="NCBIfam" id="TIGR00254">
    <property type="entry name" value="GGDEF"/>
    <property type="match status" value="1"/>
</dbReference>
<feature type="domain" description="Response regulatory" evidence="4">
    <location>
        <begin position="142"/>
        <end position="259"/>
    </location>
</feature>
<feature type="domain" description="Response regulatory" evidence="4">
    <location>
        <begin position="19"/>
        <end position="134"/>
    </location>
</feature>
<dbReference type="SMART" id="SM00267">
    <property type="entry name" value="GGDEF"/>
    <property type="match status" value="1"/>
</dbReference>
<comment type="catalytic activity">
    <reaction evidence="2">
        <text>2 GTP = 3',3'-c-di-GMP + 2 diphosphate</text>
        <dbReference type="Rhea" id="RHEA:24898"/>
        <dbReference type="ChEBI" id="CHEBI:33019"/>
        <dbReference type="ChEBI" id="CHEBI:37565"/>
        <dbReference type="ChEBI" id="CHEBI:58805"/>
        <dbReference type="EC" id="2.7.7.65"/>
    </reaction>
</comment>
<keyword evidence="7" id="KW-1185">Reference proteome</keyword>
<dbReference type="PANTHER" id="PTHR45138">
    <property type="entry name" value="REGULATORY COMPONENTS OF SENSORY TRANSDUCTION SYSTEM"/>
    <property type="match status" value="1"/>
</dbReference>
<proteinExistence type="predicted"/>
<dbReference type="EMBL" id="CP017147">
    <property type="protein sequence ID" value="AOO80761.1"/>
    <property type="molecule type" value="Genomic_DNA"/>
</dbReference>
<dbReference type="PROSITE" id="PS50887">
    <property type="entry name" value="GGDEF"/>
    <property type="match status" value="1"/>
</dbReference>
<evidence type="ECO:0000256" key="2">
    <source>
        <dbReference type="ARBA" id="ARBA00034247"/>
    </source>
</evidence>
<dbReference type="CDD" id="cd01949">
    <property type="entry name" value="GGDEF"/>
    <property type="match status" value="1"/>
</dbReference>
<dbReference type="InterPro" id="IPR043128">
    <property type="entry name" value="Rev_trsase/Diguanyl_cyclase"/>
</dbReference>
<dbReference type="FunFam" id="3.30.70.270:FF:000001">
    <property type="entry name" value="Diguanylate cyclase domain protein"/>
    <property type="match status" value="1"/>
</dbReference>
<gene>
    <name evidence="6" type="ORF">BHK69_10045</name>
</gene>
<dbReference type="AlphaFoldDB" id="A0A1D7U059"/>
<organism evidence="6 7">
    <name type="scientific">Bosea vaviloviae</name>
    <dbReference type="NCBI Taxonomy" id="1526658"/>
    <lineage>
        <taxon>Bacteria</taxon>
        <taxon>Pseudomonadati</taxon>
        <taxon>Pseudomonadota</taxon>
        <taxon>Alphaproteobacteria</taxon>
        <taxon>Hyphomicrobiales</taxon>
        <taxon>Boseaceae</taxon>
        <taxon>Bosea</taxon>
    </lineage>
</organism>
<dbReference type="GO" id="GO:1902201">
    <property type="term" value="P:negative regulation of bacterial-type flagellum-dependent cell motility"/>
    <property type="evidence" value="ECO:0007669"/>
    <property type="project" value="TreeGrafter"/>
</dbReference>
<dbReference type="GO" id="GO:0005886">
    <property type="term" value="C:plasma membrane"/>
    <property type="evidence" value="ECO:0007669"/>
    <property type="project" value="TreeGrafter"/>
</dbReference>
<dbReference type="InterPro" id="IPR011006">
    <property type="entry name" value="CheY-like_superfamily"/>
</dbReference>
<feature type="modified residue" description="4-aspartylphosphate" evidence="3">
    <location>
        <position position="192"/>
    </location>
</feature>
<evidence type="ECO:0000259" key="5">
    <source>
        <dbReference type="PROSITE" id="PS50887"/>
    </source>
</evidence>
<dbReference type="PANTHER" id="PTHR45138:SF9">
    <property type="entry name" value="DIGUANYLATE CYCLASE DGCM-RELATED"/>
    <property type="match status" value="1"/>
</dbReference>
<dbReference type="OrthoDB" id="9812260at2"/>
<sequence length="434" mass="47817">MKYRAAVRRRSEPIADIRKILIVEDSKTFAKALRKLLAEEIGLPIVSCASLNELHEVVTEEPEAYGIAVVDLNLPDAPDGEAIDFTVQRGIPTIVFTGSFDLQTRSRIMERDVIDYVLKNNEFALDTLVTAVKRALSNREMRILVVDDVTTARKHLARMLAVQQYSVIEAGSGTEALALLEANPDIQIVVSDYNMPDINGYELTRKIRRLVGPDKLRVIGVSSTTDIAVSAGFLKAGANDFISRPFMPEELQCRIANNADTLLQLKQLQELASRDYLTGLFNRRHFFENGPKLIKTVQARPSSTVAVLDIDHFKQLNDTHGHDIGDRVLELVARCLKDAVEGTGNLLARLGGEEFVILFPGMNPAAAMRFSDHLRLDISHATLQVGAETISVTASIGVAEADPEDSFDHCLRSADQALYAAKQQGRNRVCLAAA</sequence>
<reference evidence="6 7" key="1">
    <citation type="journal article" date="2015" name="Antonie Van Leeuwenhoek">
        <title>Bosea vaviloviae sp. nov., a new species of slow-growing rhizobia isolated from nodules of the relict species Vavilovia formosa (Stev.) Fed.</title>
        <authorList>
            <person name="Safronova V.I."/>
            <person name="Kuznetsova I.G."/>
            <person name="Sazanova A.L."/>
            <person name="Kimeklis A.K."/>
            <person name="Belimov A.A."/>
            <person name="Andronov E.E."/>
            <person name="Pinaev A.G."/>
            <person name="Chizhevskaya E.P."/>
            <person name="Pukhaev A.R."/>
            <person name="Popov K.P."/>
            <person name="Willems A."/>
            <person name="Tikhonovich I.A."/>
        </authorList>
    </citation>
    <scope>NUCLEOTIDE SEQUENCE [LARGE SCALE GENOMIC DNA]</scope>
    <source>
        <strain evidence="6 7">Vaf18</strain>
    </source>
</reference>
<dbReference type="SUPFAM" id="SSF55073">
    <property type="entry name" value="Nucleotide cyclase"/>
    <property type="match status" value="1"/>
</dbReference>
<dbReference type="SUPFAM" id="SSF52172">
    <property type="entry name" value="CheY-like"/>
    <property type="match status" value="2"/>
</dbReference>
<dbReference type="EC" id="2.7.7.65" evidence="1"/>
<dbReference type="InterPro" id="IPR001789">
    <property type="entry name" value="Sig_transdc_resp-reg_receiver"/>
</dbReference>
<dbReference type="InterPro" id="IPR029787">
    <property type="entry name" value="Nucleotide_cyclase"/>
</dbReference>